<evidence type="ECO:0000313" key="3">
    <source>
        <dbReference type="EMBL" id="NMD86386.1"/>
    </source>
</evidence>
<dbReference type="Proteomes" id="UP000576225">
    <property type="component" value="Unassembled WGS sequence"/>
</dbReference>
<reference evidence="3 4" key="1">
    <citation type="submission" date="2020-04" db="EMBL/GenBank/DDBJ databases">
        <authorList>
            <person name="Hitch T.C.A."/>
            <person name="Wylensek D."/>
            <person name="Clavel T."/>
        </authorList>
    </citation>
    <scope>NUCLEOTIDE SEQUENCE [LARGE SCALE GENOMIC DNA]</scope>
    <source>
        <strain evidence="3 4">COR2-253-APC-1A</strain>
    </source>
</reference>
<keyword evidence="1" id="KW-1133">Transmembrane helix</keyword>
<dbReference type="PANTHER" id="PTHR48090:SF7">
    <property type="entry name" value="RFBJ PROTEIN"/>
    <property type="match status" value="1"/>
</dbReference>
<keyword evidence="1" id="KW-0472">Membrane</keyword>
<dbReference type="RefSeq" id="WP_168962147.1">
    <property type="nucleotide sequence ID" value="NZ_JABAEW010000010.1"/>
</dbReference>
<protein>
    <submittedName>
        <fullName evidence="3">Glycosyltransferase</fullName>
    </submittedName>
</protein>
<dbReference type="CDD" id="cd04179">
    <property type="entry name" value="DPM_DPG-synthase_like"/>
    <property type="match status" value="1"/>
</dbReference>
<dbReference type="InterPro" id="IPR001173">
    <property type="entry name" value="Glyco_trans_2-like"/>
</dbReference>
<organism evidence="3 4">
    <name type="scientific">Victivallis vadensis</name>
    <dbReference type="NCBI Taxonomy" id="172901"/>
    <lineage>
        <taxon>Bacteria</taxon>
        <taxon>Pseudomonadati</taxon>
        <taxon>Lentisphaerota</taxon>
        <taxon>Lentisphaeria</taxon>
        <taxon>Victivallales</taxon>
        <taxon>Victivallaceae</taxon>
        <taxon>Victivallis</taxon>
    </lineage>
</organism>
<dbReference type="InterPro" id="IPR050256">
    <property type="entry name" value="Glycosyltransferase_2"/>
</dbReference>
<comment type="caution">
    <text evidence="3">The sequence shown here is derived from an EMBL/GenBank/DDBJ whole genome shotgun (WGS) entry which is preliminary data.</text>
</comment>
<evidence type="ECO:0000259" key="2">
    <source>
        <dbReference type="Pfam" id="PF00535"/>
    </source>
</evidence>
<accession>A0A848B0G6</accession>
<dbReference type="Pfam" id="PF00535">
    <property type="entry name" value="Glycos_transf_2"/>
    <property type="match status" value="1"/>
</dbReference>
<dbReference type="InterPro" id="IPR029044">
    <property type="entry name" value="Nucleotide-diphossugar_trans"/>
</dbReference>
<evidence type="ECO:0000256" key="1">
    <source>
        <dbReference type="SAM" id="Phobius"/>
    </source>
</evidence>
<feature type="domain" description="Glycosyltransferase 2-like" evidence="2">
    <location>
        <begin position="11"/>
        <end position="165"/>
    </location>
</feature>
<dbReference type="AlphaFoldDB" id="A0A848B0G6"/>
<keyword evidence="3" id="KW-0808">Transferase</keyword>
<feature type="transmembrane region" description="Helical" evidence="1">
    <location>
        <begin position="267"/>
        <end position="290"/>
    </location>
</feature>
<feature type="transmembrane region" description="Helical" evidence="1">
    <location>
        <begin position="233"/>
        <end position="255"/>
    </location>
</feature>
<name>A0A848B0G6_9BACT</name>
<dbReference type="Gene3D" id="3.90.550.10">
    <property type="entry name" value="Spore Coat Polysaccharide Biosynthesis Protein SpsA, Chain A"/>
    <property type="match status" value="1"/>
</dbReference>
<dbReference type="PANTHER" id="PTHR48090">
    <property type="entry name" value="UNDECAPRENYL-PHOSPHATE 4-DEOXY-4-FORMAMIDO-L-ARABINOSE TRANSFERASE-RELATED"/>
    <property type="match status" value="1"/>
</dbReference>
<proteinExistence type="predicted"/>
<dbReference type="EMBL" id="JABAEW010000010">
    <property type="protein sequence ID" value="NMD86386.1"/>
    <property type="molecule type" value="Genomic_DNA"/>
</dbReference>
<sequence>MLAENRGKTAVLLPCYNEGLTIGRTVRQFRQALPSAEIWVFDNNSSDDTVAEARKAGARICHVRQQGKGHVVRCMFQKIDADYYIMADGDATYPAEEAPVLLKPLQEGIADMTVGDRLSGTYGAENKRKFHHFGNLLVCRLIGFLFHQKITDVMSGYRAFNHKFVKSCPVLSNGFEIETELTLHALDKRMSLIEIPVTYRDRPAGSFSKLNTYSDGFRVLKTIFRLFKDYRPLLFFTSLGMLLLLGALALFLPVFSEYLHSGLVPRFPTLICSAFLAVAGLQCITCGFILDSIKRYTDQLFELECMKAAASRETVS</sequence>
<dbReference type="SUPFAM" id="SSF53448">
    <property type="entry name" value="Nucleotide-diphospho-sugar transferases"/>
    <property type="match status" value="1"/>
</dbReference>
<dbReference type="GO" id="GO:0016740">
    <property type="term" value="F:transferase activity"/>
    <property type="evidence" value="ECO:0007669"/>
    <property type="project" value="UniProtKB-KW"/>
</dbReference>
<gene>
    <name evidence="3" type="ORF">HF882_07290</name>
</gene>
<evidence type="ECO:0000313" key="4">
    <source>
        <dbReference type="Proteomes" id="UP000576225"/>
    </source>
</evidence>
<keyword evidence="1" id="KW-0812">Transmembrane</keyword>